<reference evidence="1" key="1">
    <citation type="journal article" date="2014" name="Nat. Commun.">
        <title>The tobacco genome sequence and its comparison with those of tomato and potato.</title>
        <authorList>
            <person name="Sierro N."/>
            <person name="Battey J.N."/>
            <person name="Ouadi S."/>
            <person name="Bakaher N."/>
            <person name="Bovet L."/>
            <person name="Willig A."/>
            <person name="Goepfert S."/>
            <person name="Peitsch M.C."/>
            <person name="Ivanov N.V."/>
        </authorList>
    </citation>
    <scope>NUCLEOTIDE SEQUENCE [LARGE SCALE GENOMIC DNA]</scope>
</reference>
<dbReference type="Proteomes" id="UP000790787">
    <property type="component" value="Chromosome 8"/>
</dbReference>
<dbReference type="RefSeq" id="XP_075076787.1">
    <property type="nucleotide sequence ID" value="XM_075220686.1"/>
</dbReference>
<keyword evidence="1" id="KW-1185">Reference proteome</keyword>
<gene>
    <name evidence="2" type="primary">LOC142163403</name>
</gene>
<proteinExistence type="predicted"/>
<evidence type="ECO:0000313" key="1">
    <source>
        <dbReference type="Proteomes" id="UP000790787"/>
    </source>
</evidence>
<protein>
    <submittedName>
        <fullName evidence="2">Uncharacterized protein LOC142163403</fullName>
    </submittedName>
</protein>
<accession>A0AC58RVL9</accession>
<organism evidence="1 2">
    <name type="scientific">Nicotiana tabacum</name>
    <name type="common">Common tobacco</name>
    <dbReference type="NCBI Taxonomy" id="4097"/>
    <lineage>
        <taxon>Eukaryota</taxon>
        <taxon>Viridiplantae</taxon>
        <taxon>Streptophyta</taxon>
        <taxon>Embryophyta</taxon>
        <taxon>Tracheophyta</taxon>
        <taxon>Spermatophyta</taxon>
        <taxon>Magnoliopsida</taxon>
        <taxon>eudicotyledons</taxon>
        <taxon>Gunneridae</taxon>
        <taxon>Pentapetalae</taxon>
        <taxon>asterids</taxon>
        <taxon>lamiids</taxon>
        <taxon>Solanales</taxon>
        <taxon>Solanaceae</taxon>
        <taxon>Nicotianoideae</taxon>
        <taxon>Nicotianeae</taxon>
        <taxon>Nicotiana</taxon>
    </lineage>
</organism>
<sequence>MPSEVLQGKTPYELLYRKPPSVDHLGVSGFLCYATNLVKNDKFGARARAVVFLRDVVFKEQLFPFSQSEPAPTPFTPVTTPLHLPLGPVDVVHDKVVDAHDETVINDAVDVANDEAVDAHDADINIQDAQDTDAIDIVADASNNDNVTHETLENVDCISQEVQVADNTMDSESELRRSGRTSKPPLWHQDYVTRKHAHTTIYSLSNYVFYVNLSAQYRSFLTKFSLDTEPQNFQEASKDDRWVKDMKQEIKALEENNTWEIVDLPNGKNVIGSK</sequence>
<reference evidence="2" key="2">
    <citation type="submission" date="2025-08" db="UniProtKB">
        <authorList>
            <consortium name="RefSeq"/>
        </authorList>
    </citation>
    <scope>IDENTIFICATION</scope>
    <source>
        <tissue evidence="2">Leaf</tissue>
    </source>
</reference>
<name>A0AC58RVL9_TOBAC</name>
<evidence type="ECO:0000313" key="2">
    <source>
        <dbReference type="RefSeq" id="XP_075076787.1"/>
    </source>
</evidence>